<dbReference type="GO" id="GO:0065002">
    <property type="term" value="P:intracellular protein transmembrane transport"/>
    <property type="evidence" value="ECO:0007669"/>
    <property type="project" value="UniProtKB-UniRule"/>
</dbReference>
<dbReference type="PANTHER" id="PTHR33910:SF1">
    <property type="entry name" value="PROTEIN TRANSLOCASE SUBUNIT SECE"/>
    <property type="match status" value="1"/>
</dbReference>
<dbReference type="InterPro" id="IPR038379">
    <property type="entry name" value="SecE_sf"/>
</dbReference>
<feature type="transmembrane region" description="Helical" evidence="9">
    <location>
        <begin position="27"/>
        <end position="48"/>
    </location>
</feature>
<dbReference type="NCBIfam" id="TIGR00964">
    <property type="entry name" value="secE_bact"/>
    <property type="match status" value="1"/>
</dbReference>
<dbReference type="Proteomes" id="UP000230447">
    <property type="component" value="Unassembled WGS sequence"/>
</dbReference>
<comment type="similarity">
    <text evidence="9">Belongs to the SecE/SEC61-gamma family.</text>
</comment>
<dbReference type="EMBL" id="PCSB01000042">
    <property type="protein sequence ID" value="PIP31716.1"/>
    <property type="molecule type" value="Genomic_DNA"/>
</dbReference>
<evidence type="ECO:0000256" key="3">
    <source>
        <dbReference type="ARBA" id="ARBA00022475"/>
    </source>
</evidence>
<evidence type="ECO:0000256" key="2">
    <source>
        <dbReference type="ARBA" id="ARBA00022448"/>
    </source>
</evidence>
<dbReference type="AlphaFoldDB" id="A0A2G9ZEW4"/>
<evidence type="ECO:0000256" key="1">
    <source>
        <dbReference type="ARBA" id="ARBA00004370"/>
    </source>
</evidence>
<dbReference type="PANTHER" id="PTHR33910">
    <property type="entry name" value="PROTEIN TRANSLOCASE SUBUNIT SECE"/>
    <property type="match status" value="1"/>
</dbReference>
<evidence type="ECO:0000256" key="5">
    <source>
        <dbReference type="ARBA" id="ARBA00022927"/>
    </source>
</evidence>
<keyword evidence="4 9" id="KW-0812">Transmembrane</keyword>
<dbReference type="InterPro" id="IPR001901">
    <property type="entry name" value="Translocase_SecE/Sec61-g"/>
</dbReference>
<organism evidence="10 11">
    <name type="scientific">bacterium (Candidatus Gribaldobacteria) CG23_combo_of_CG06-09_8_20_14_all_37_87_8</name>
    <dbReference type="NCBI Taxonomy" id="2014278"/>
    <lineage>
        <taxon>Bacteria</taxon>
        <taxon>Candidatus Gribaldobacteria</taxon>
    </lineage>
</organism>
<dbReference type="Gene3D" id="1.20.5.1030">
    <property type="entry name" value="Preprotein translocase secy subunit"/>
    <property type="match status" value="1"/>
</dbReference>
<comment type="function">
    <text evidence="9">Essential subunit of the Sec protein translocation channel SecYEG. Clamps together the 2 halves of SecY. May contact the channel plug during translocation.</text>
</comment>
<keyword evidence="7 9" id="KW-0811">Translocation</keyword>
<accession>A0A2G9ZEW4</accession>
<dbReference type="InterPro" id="IPR005807">
    <property type="entry name" value="SecE_bac"/>
</dbReference>
<comment type="subcellular location">
    <subcellularLocation>
        <location evidence="9">Cell membrane</location>
        <topology evidence="9">Single-pass membrane protein</topology>
    </subcellularLocation>
    <subcellularLocation>
        <location evidence="1">Membrane</location>
    </subcellularLocation>
</comment>
<gene>
    <name evidence="9 10" type="primary">secE</name>
    <name evidence="10" type="ORF">COX24_02025</name>
</gene>
<dbReference type="GO" id="GO:0006605">
    <property type="term" value="P:protein targeting"/>
    <property type="evidence" value="ECO:0007669"/>
    <property type="project" value="UniProtKB-UniRule"/>
</dbReference>
<dbReference type="HAMAP" id="MF_00422">
    <property type="entry name" value="SecE"/>
    <property type="match status" value="1"/>
</dbReference>
<dbReference type="GO" id="GO:0009306">
    <property type="term" value="P:protein secretion"/>
    <property type="evidence" value="ECO:0007669"/>
    <property type="project" value="UniProtKB-UniRule"/>
</dbReference>
<keyword evidence="2 9" id="KW-0813">Transport</keyword>
<keyword evidence="8 9" id="KW-0472">Membrane</keyword>
<evidence type="ECO:0000256" key="8">
    <source>
        <dbReference type="ARBA" id="ARBA00023136"/>
    </source>
</evidence>
<reference evidence="10 11" key="1">
    <citation type="submission" date="2017-09" db="EMBL/GenBank/DDBJ databases">
        <title>Depth-based differentiation of microbial function through sediment-hosted aquifers and enrichment of novel symbionts in the deep terrestrial subsurface.</title>
        <authorList>
            <person name="Probst A.J."/>
            <person name="Ladd B."/>
            <person name="Jarett J.K."/>
            <person name="Geller-Mcgrath D.E."/>
            <person name="Sieber C.M."/>
            <person name="Emerson J.B."/>
            <person name="Anantharaman K."/>
            <person name="Thomas B.C."/>
            <person name="Malmstrom R."/>
            <person name="Stieglmeier M."/>
            <person name="Klingl A."/>
            <person name="Woyke T."/>
            <person name="Ryan C.M."/>
            <person name="Banfield J.F."/>
        </authorList>
    </citation>
    <scope>NUCLEOTIDE SEQUENCE [LARGE SCALE GENOMIC DNA]</scope>
    <source>
        <strain evidence="10">CG23_combo_of_CG06-09_8_20_14_all_37_87_8</strain>
    </source>
</reference>
<comment type="caution">
    <text evidence="10">The sequence shown here is derived from an EMBL/GenBank/DDBJ whole genome shotgun (WGS) entry which is preliminary data.</text>
</comment>
<evidence type="ECO:0000256" key="9">
    <source>
        <dbReference type="HAMAP-Rule" id="MF_00422"/>
    </source>
</evidence>
<dbReference type="GO" id="GO:0043952">
    <property type="term" value="P:protein transport by the Sec complex"/>
    <property type="evidence" value="ECO:0007669"/>
    <property type="project" value="UniProtKB-UniRule"/>
</dbReference>
<evidence type="ECO:0000313" key="10">
    <source>
        <dbReference type="EMBL" id="PIP31716.1"/>
    </source>
</evidence>
<keyword evidence="6 9" id="KW-1133">Transmembrane helix</keyword>
<dbReference type="Pfam" id="PF00584">
    <property type="entry name" value="SecE"/>
    <property type="match status" value="1"/>
</dbReference>
<dbReference type="GO" id="GO:0008320">
    <property type="term" value="F:protein transmembrane transporter activity"/>
    <property type="evidence" value="ECO:0007669"/>
    <property type="project" value="UniProtKB-UniRule"/>
</dbReference>
<dbReference type="PROSITE" id="PS01067">
    <property type="entry name" value="SECE_SEC61G"/>
    <property type="match status" value="1"/>
</dbReference>
<keyword evidence="5 9" id="KW-0653">Protein transport</keyword>
<sequence length="61" mass="6910">MLEKIKTFFKEVIIEAKKVDWPSKKETLTYTAIVLGISGFIALFLGALDYVFVKLLGLVIF</sequence>
<evidence type="ECO:0000313" key="11">
    <source>
        <dbReference type="Proteomes" id="UP000230447"/>
    </source>
</evidence>
<name>A0A2G9ZEW4_9BACT</name>
<protein>
    <recommendedName>
        <fullName evidence="9">Protein translocase subunit SecE</fullName>
    </recommendedName>
</protein>
<evidence type="ECO:0000256" key="4">
    <source>
        <dbReference type="ARBA" id="ARBA00022692"/>
    </source>
</evidence>
<keyword evidence="3 9" id="KW-1003">Cell membrane</keyword>
<evidence type="ECO:0000256" key="7">
    <source>
        <dbReference type="ARBA" id="ARBA00023010"/>
    </source>
</evidence>
<comment type="subunit">
    <text evidence="9">Component of the Sec protein translocase complex. Heterotrimer consisting of SecY, SecE and SecG subunits. The heterotrimers can form oligomers, although 1 heterotrimer is thought to be able to translocate proteins. Interacts with the ribosome. Interacts with SecDF, and other proteins may be involved. Interacts with SecA.</text>
</comment>
<evidence type="ECO:0000256" key="6">
    <source>
        <dbReference type="ARBA" id="ARBA00022989"/>
    </source>
</evidence>
<dbReference type="GO" id="GO:0005886">
    <property type="term" value="C:plasma membrane"/>
    <property type="evidence" value="ECO:0007669"/>
    <property type="project" value="UniProtKB-SubCell"/>
</dbReference>
<proteinExistence type="inferred from homology"/>